<proteinExistence type="predicted"/>
<dbReference type="EMBL" id="JASCZI010151068">
    <property type="protein sequence ID" value="MED6168616.1"/>
    <property type="molecule type" value="Genomic_DNA"/>
</dbReference>
<dbReference type="Proteomes" id="UP001341840">
    <property type="component" value="Unassembled WGS sequence"/>
</dbReference>
<keyword evidence="3" id="KW-1185">Reference proteome</keyword>
<name>A0ABU6V4N7_9FABA</name>
<keyword evidence="1" id="KW-0812">Transmembrane</keyword>
<evidence type="ECO:0000313" key="3">
    <source>
        <dbReference type="Proteomes" id="UP001341840"/>
    </source>
</evidence>
<comment type="caution">
    <text evidence="2">The sequence shown here is derived from an EMBL/GenBank/DDBJ whole genome shotgun (WGS) entry which is preliminary data.</text>
</comment>
<sequence>MAPAREGRRAAVGVVNERRREAELRGCNAKGKGGTASPCSHASPSLSRRRSVAATAGSQVLVVVCRWEGMNEEREGFEGRGGPRLVRAYYYVLSYLFRLALFGSIFAVLELLLKHRSFNKFRHVVTSCAAVEIERGAYVDPVFSMESVFSVYAKDFPLSRIRLCGRLGTNQLLGRTQPCVASARGVPFPPGSGMRWTWLSVRKRDVDYANRLVTVVVDAQMPNTRKITSLLSSYFRLPQPVRRQALLVRLFWSVLEEP</sequence>
<evidence type="ECO:0000313" key="2">
    <source>
        <dbReference type="EMBL" id="MED6168616.1"/>
    </source>
</evidence>
<keyword evidence="1" id="KW-1133">Transmembrane helix</keyword>
<reference evidence="2 3" key="1">
    <citation type="journal article" date="2023" name="Plants (Basel)">
        <title>Bridging the Gap: Combining Genomics and Transcriptomics Approaches to Understand Stylosanthes scabra, an Orphan Legume from the Brazilian Caatinga.</title>
        <authorList>
            <person name="Ferreira-Neto J.R.C."/>
            <person name="da Silva M.D."/>
            <person name="Binneck E."/>
            <person name="de Melo N.F."/>
            <person name="da Silva R.H."/>
            <person name="de Melo A.L.T.M."/>
            <person name="Pandolfi V."/>
            <person name="Bustamante F.O."/>
            <person name="Brasileiro-Vidal A.C."/>
            <person name="Benko-Iseppon A.M."/>
        </authorList>
    </citation>
    <scope>NUCLEOTIDE SEQUENCE [LARGE SCALE GENOMIC DNA]</scope>
    <source>
        <tissue evidence="2">Leaves</tissue>
    </source>
</reference>
<keyword evidence="1" id="KW-0472">Membrane</keyword>
<feature type="transmembrane region" description="Helical" evidence="1">
    <location>
        <begin position="89"/>
        <end position="113"/>
    </location>
</feature>
<protein>
    <submittedName>
        <fullName evidence="2">Uncharacterized protein</fullName>
    </submittedName>
</protein>
<gene>
    <name evidence="2" type="ORF">PIB30_013111</name>
</gene>
<accession>A0ABU6V4N7</accession>
<organism evidence="2 3">
    <name type="scientific">Stylosanthes scabra</name>
    <dbReference type="NCBI Taxonomy" id="79078"/>
    <lineage>
        <taxon>Eukaryota</taxon>
        <taxon>Viridiplantae</taxon>
        <taxon>Streptophyta</taxon>
        <taxon>Embryophyta</taxon>
        <taxon>Tracheophyta</taxon>
        <taxon>Spermatophyta</taxon>
        <taxon>Magnoliopsida</taxon>
        <taxon>eudicotyledons</taxon>
        <taxon>Gunneridae</taxon>
        <taxon>Pentapetalae</taxon>
        <taxon>rosids</taxon>
        <taxon>fabids</taxon>
        <taxon>Fabales</taxon>
        <taxon>Fabaceae</taxon>
        <taxon>Papilionoideae</taxon>
        <taxon>50 kb inversion clade</taxon>
        <taxon>dalbergioids sensu lato</taxon>
        <taxon>Dalbergieae</taxon>
        <taxon>Pterocarpus clade</taxon>
        <taxon>Stylosanthes</taxon>
    </lineage>
</organism>
<evidence type="ECO:0000256" key="1">
    <source>
        <dbReference type="SAM" id="Phobius"/>
    </source>
</evidence>